<dbReference type="EMBL" id="WKFB01001177">
    <property type="protein sequence ID" value="KAF6715039.1"/>
    <property type="molecule type" value="Genomic_DNA"/>
</dbReference>
<dbReference type="AlphaFoldDB" id="A0A834BPT7"/>
<gene>
    <name evidence="2" type="ORF">FQA47_007226</name>
</gene>
<evidence type="ECO:0000313" key="3">
    <source>
        <dbReference type="Proteomes" id="UP000646548"/>
    </source>
</evidence>
<name>A0A834BPT7_ORYME</name>
<comment type="caution">
    <text evidence="2">The sequence shown here is derived from an EMBL/GenBank/DDBJ whole genome shotgun (WGS) entry which is preliminary data.</text>
</comment>
<accession>A0A834BPT7</accession>
<evidence type="ECO:0000313" key="2">
    <source>
        <dbReference type="EMBL" id="KAF6715039.1"/>
    </source>
</evidence>
<reference evidence="2" key="1">
    <citation type="journal article" name="BMC Genomics">
        <title>Long-read sequencing and de novo genome assembly of marine medaka (Oryzias melastigma).</title>
        <authorList>
            <person name="Liang P."/>
            <person name="Saqib H.S.A."/>
            <person name="Ni X."/>
            <person name="Shen Y."/>
        </authorList>
    </citation>
    <scope>NUCLEOTIDE SEQUENCE</scope>
    <source>
        <strain evidence="2">Bigg-433</strain>
    </source>
</reference>
<proteinExistence type="predicted"/>
<protein>
    <submittedName>
        <fullName evidence="2">Uncharacterized protein</fullName>
    </submittedName>
</protein>
<dbReference type="Proteomes" id="UP000646548">
    <property type="component" value="Unassembled WGS sequence"/>
</dbReference>
<organism evidence="2 3">
    <name type="scientific">Oryzias melastigma</name>
    <name type="common">Marine medaka</name>
    <dbReference type="NCBI Taxonomy" id="30732"/>
    <lineage>
        <taxon>Eukaryota</taxon>
        <taxon>Metazoa</taxon>
        <taxon>Chordata</taxon>
        <taxon>Craniata</taxon>
        <taxon>Vertebrata</taxon>
        <taxon>Euteleostomi</taxon>
        <taxon>Actinopterygii</taxon>
        <taxon>Neopterygii</taxon>
        <taxon>Teleostei</taxon>
        <taxon>Neoteleostei</taxon>
        <taxon>Acanthomorphata</taxon>
        <taxon>Ovalentaria</taxon>
        <taxon>Atherinomorphae</taxon>
        <taxon>Beloniformes</taxon>
        <taxon>Adrianichthyidae</taxon>
        <taxon>Oryziinae</taxon>
        <taxon>Oryzias</taxon>
    </lineage>
</organism>
<sequence>MTQDLPPHTEKKDHSSLITAENTDKPRQSCCATDSEISPPAISPHTTLYKVDQVLFLCTETTMSVLLHSSKLSTSCLLLHRVTPQSVSSTIDSLLKQPGLQHGLQASPLSVLLIYVDDYTGTHTRGGLSCVGSQLLSVCTLSISL</sequence>
<evidence type="ECO:0000256" key="1">
    <source>
        <dbReference type="SAM" id="MobiDB-lite"/>
    </source>
</evidence>
<feature type="region of interest" description="Disordered" evidence="1">
    <location>
        <begin position="1"/>
        <end position="38"/>
    </location>
</feature>